<organism evidence="2 3">
    <name type="scientific">Alkalihalobacterium chitinilyticum</name>
    <dbReference type="NCBI Taxonomy" id="2980103"/>
    <lineage>
        <taxon>Bacteria</taxon>
        <taxon>Bacillati</taxon>
        <taxon>Bacillota</taxon>
        <taxon>Bacilli</taxon>
        <taxon>Bacillales</taxon>
        <taxon>Bacillaceae</taxon>
        <taxon>Alkalihalobacterium</taxon>
    </lineage>
</organism>
<reference evidence="2" key="1">
    <citation type="submission" date="2024-05" db="EMBL/GenBank/DDBJ databases">
        <title>Alkalihalobacillus sp. strain MEB203 novel alkaliphilic bacterium from Lonar Lake, India.</title>
        <authorList>
            <person name="Joshi A."/>
            <person name="Thite S."/>
            <person name="Mengade P."/>
        </authorList>
    </citation>
    <scope>NUCLEOTIDE SEQUENCE</scope>
    <source>
        <strain evidence="2">MEB 203</strain>
    </source>
</reference>
<feature type="transmembrane region" description="Helical" evidence="1">
    <location>
        <begin position="6"/>
        <end position="22"/>
    </location>
</feature>
<feature type="transmembrane region" description="Helical" evidence="1">
    <location>
        <begin position="159"/>
        <end position="180"/>
    </location>
</feature>
<dbReference type="Proteomes" id="UP001148125">
    <property type="component" value="Unassembled WGS sequence"/>
</dbReference>
<sequence>MKNRLLYLSLNLCSILLLIYTLRSKTKKVNKKYFWPLYFAFTGLNYFFEFFVLVIGKAYEYDPKILKKQYFDSIFGSTVSQLFVVPTISLFMNMFQLKTRWPTFFSLLLSLGIESFFVKQKIFKLNWWATPYTTVGLQLFYVIAKYWTIQVTEKKNRVFEVLTVFFSVFVCYSTMNFLHVSLFRTCFFNVPLFKNRYRSHVTLSTLYSGLSSIFFVVAILKNIKRRATITVVSFILLETLLIKAKVIKIYSYPAFYTASLVTKVASMAIGKFIHQKLYENNGSTALDCDKKEEMLV</sequence>
<evidence type="ECO:0000256" key="1">
    <source>
        <dbReference type="SAM" id="Phobius"/>
    </source>
</evidence>
<protein>
    <recommendedName>
        <fullName evidence="4">Serpentine receptor class gamma</fullName>
    </recommendedName>
</protein>
<keyword evidence="1" id="KW-0472">Membrane</keyword>
<feature type="transmembrane region" description="Helical" evidence="1">
    <location>
        <begin position="200"/>
        <end position="220"/>
    </location>
</feature>
<feature type="transmembrane region" description="Helical" evidence="1">
    <location>
        <begin position="74"/>
        <end position="92"/>
    </location>
</feature>
<gene>
    <name evidence="2" type="ORF">N7Z68_09510</name>
</gene>
<dbReference type="RefSeq" id="WP_275118242.1">
    <property type="nucleotide sequence ID" value="NZ_JAOTPO010000005.1"/>
</dbReference>
<feature type="transmembrane region" description="Helical" evidence="1">
    <location>
        <begin position="34"/>
        <end position="54"/>
    </location>
</feature>
<keyword evidence="1" id="KW-1133">Transmembrane helix</keyword>
<feature type="transmembrane region" description="Helical" evidence="1">
    <location>
        <begin position="129"/>
        <end position="147"/>
    </location>
</feature>
<dbReference type="EMBL" id="JAOTPO010000005">
    <property type="protein sequence ID" value="MDE5413624.1"/>
    <property type="molecule type" value="Genomic_DNA"/>
</dbReference>
<comment type="caution">
    <text evidence="2">The sequence shown here is derived from an EMBL/GenBank/DDBJ whole genome shotgun (WGS) entry which is preliminary data.</text>
</comment>
<keyword evidence="3" id="KW-1185">Reference proteome</keyword>
<proteinExistence type="predicted"/>
<evidence type="ECO:0000313" key="2">
    <source>
        <dbReference type="EMBL" id="MDE5413624.1"/>
    </source>
</evidence>
<accession>A0ABT5VHC5</accession>
<name>A0ABT5VHC5_9BACI</name>
<evidence type="ECO:0000313" key="3">
    <source>
        <dbReference type="Proteomes" id="UP001148125"/>
    </source>
</evidence>
<evidence type="ECO:0008006" key="4">
    <source>
        <dbReference type="Google" id="ProtNLM"/>
    </source>
</evidence>
<keyword evidence="1" id="KW-0812">Transmembrane</keyword>